<dbReference type="Proteomes" id="UP000663651">
    <property type="component" value="Chromosome"/>
</dbReference>
<dbReference type="CDD" id="cd18793">
    <property type="entry name" value="SF2_C_SNF"/>
    <property type="match status" value="1"/>
</dbReference>
<evidence type="ECO:0000259" key="5">
    <source>
        <dbReference type="PROSITE" id="PS51192"/>
    </source>
</evidence>
<evidence type="ECO:0000256" key="1">
    <source>
        <dbReference type="ARBA" id="ARBA00022801"/>
    </source>
</evidence>
<dbReference type="InterPro" id="IPR049730">
    <property type="entry name" value="SNF2/RAD54-like_C"/>
</dbReference>
<dbReference type="SMART" id="SM00490">
    <property type="entry name" value="HELICc"/>
    <property type="match status" value="1"/>
</dbReference>
<dbReference type="InterPro" id="IPR014001">
    <property type="entry name" value="Helicase_ATP-bd"/>
</dbReference>
<dbReference type="Pfam" id="PF00271">
    <property type="entry name" value="Helicase_C"/>
    <property type="match status" value="1"/>
</dbReference>
<organism evidence="7 8">
    <name type="scientific">Geobacter benzoatilyticus</name>
    <dbReference type="NCBI Taxonomy" id="2815309"/>
    <lineage>
        <taxon>Bacteria</taxon>
        <taxon>Pseudomonadati</taxon>
        <taxon>Thermodesulfobacteriota</taxon>
        <taxon>Desulfuromonadia</taxon>
        <taxon>Geobacterales</taxon>
        <taxon>Geobacteraceae</taxon>
        <taxon>Geobacter</taxon>
    </lineage>
</organism>
<keyword evidence="8" id="KW-1185">Reference proteome</keyword>
<keyword evidence="7" id="KW-0347">Helicase</keyword>
<evidence type="ECO:0000256" key="2">
    <source>
        <dbReference type="PROSITE-ProRule" id="PRU00325"/>
    </source>
</evidence>
<dbReference type="Gene3D" id="3.40.50.10810">
    <property type="entry name" value="Tandem AAA-ATPase domain"/>
    <property type="match status" value="1"/>
</dbReference>
<proteinExistence type="predicted"/>
<feature type="region of interest" description="Disordered" evidence="3">
    <location>
        <begin position="1"/>
        <end position="26"/>
    </location>
</feature>
<name>A0ABX7PZW8_9BACT</name>
<dbReference type="InterPro" id="IPR007527">
    <property type="entry name" value="Znf_SWIM"/>
</dbReference>
<keyword evidence="2" id="KW-0479">Metal-binding</keyword>
<accession>A0ABX7PZW8</accession>
<dbReference type="EMBL" id="CP071382">
    <property type="protein sequence ID" value="QSV44692.1"/>
    <property type="molecule type" value="Genomic_DNA"/>
</dbReference>
<sequence>MRGSKKWVPVKKSAARAAPPSPAAGGGEEKVLAALRELPAGMIYTLGTKLTALRGLALAMEKRVRGIDWSPDRSTLFAEVVEGGRIHEVRLEASGGFLTISCGCPVWRPTGHCPHVVAALAVLKKALVHQAIASLRLDSDYLAEVTGWLSGAETPQPSAPLLPRLVVERGANGIQTRIWIGEKPVSIHDQNLSRPVRDFLWTILNPRESGFIIERYRDAFGVDAPIALRQEGGEIPLRFDRSRVRGTMTLLENDGDRVIARKALENGQPIPDACFASYRYYFNIPAGTIEIIDSFDGWEAWNNLNYDVAEWSLDTGIPVERNSRTICLPIEAFNAIGLTVTGDKQQDILPAIRFFSARGVTEPEPVAYRYRLRVTGMETGTALVLAEGLHGDSTIPLSAAAFRYFTARGRASASVPLRTKKRSSTVIAACFATLECSTRVELDRTIRTSLAGDDFLKRSVKGEAKRIIGAFAAACAGREATLLAAGGSWAIAMTDPRVEARLLEIPYRLFGAEIFGSSDIAGAMLVPRDALFRHLPELHRSLSAAGFSLAIQDRPVEAVSLDVTLDATRSSLDWFELRPEIRYGVDELSEQEVAEALASGGIFRRGDSFLLINEESSRILAMLYPEGGAKKRIKSEIVRIPRLQILDWLVLRRHGVAIRLSPEDERLFASLATFEQIPPSPFPERLQATLRPYQEDAFHWLAFLYAHRFGACLADDMGLGKTVQAISLLAALHEGTVPSRVSGPCPHLIVVPPSLLFNWESELARFYPEFTVLTYRGTGRSADFTGVDIVLTSYGIIPRDIDILADIPFHCIVFDEAQAVKNIHADTTGACRRLRGAFTLCLTGTPVENHLGEYFSVMDLAVPGLLGHYEEFRRHAYGDSSPFLETLIRRTRPFVLRRSKQMIAAELPPKIETDVHLELSPRQKALYTRTVEEVRETVADAWRSKSPGQARIIALTAILRLRQLCLSPSLLIPGSKEPSPKVEFLLEQLEELFDEGHSVLVFSQFTSFLDIVEAELVRRGLRHQRLDGSTPVPERKKLVTAFQKGAEPSVFLLSLKAGGKGLNLTRATYVFHLDPWWNPAVENQASDRAHRIGQTRQVTITRLIMRHTIEEKMMELKKRKLKLYHALLEESTTGEGTGISREDFEYLLG</sequence>
<dbReference type="PROSITE" id="PS51194">
    <property type="entry name" value="HELICASE_CTER"/>
    <property type="match status" value="1"/>
</dbReference>
<keyword evidence="7" id="KW-0067">ATP-binding</keyword>
<feature type="domain" description="SWIM-type" evidence="4">
    <location>
        <begin position="87"/>
        <end position="124"/>
    </location>
</feature>
<evidence type="ECO:0000259" key="6">
    <source>
        <dbReference type="PROSITE" id="PS51194"/>
    </source>
</evidence>
<dbReference type="InterPro" id="IPR001650">
    <property type="entry name" value="Helicase_C-like"/>
</dbReference>
<gene>
    <name evidence="7" type="ORF">JZM60_10980</name>
</gene>
<evidence type="ECO:0000313" key="7">
    <source>
        <dbReference type="EMBL" id="QSV44692.1"/>
    </source>
</evidence>
<evidence type="ECO:0000313" key="8">
    <source>
        <dbReference type="Proteomes" id="UP000663651"/>
    </source>
</evidence>
<dbReference type="InterPro" id="IPR027417">
    <property type="entry name" value="P-loop_NTPase"/>
</dbReference>
<dbReference type="PROSITE" id="PS51192">
    <property type="entry name" value="HELICASE_ATP_BIND_1"/>
    <property type="match status" value="1"/>
</dbReference>
<dbReference type="InterPro" id="IPR038718">
    <property type="entry name" value="SNF2-like_sf"/>
</dbReference>
<dbReference type="Pfam" id="PF00176">
    <property type="entry name" value="SNF2-rel_dom"/>
    <property type="match status" value="1"/>
</dbReference>
<feature type="domain" description="Helicase ATP-binding" evidence="5">
    <location>
        <begin position="702"/>
        <end position="864"/>
    </location>
</feature>
<dbReference type="Gene3D" id="3.40.50.300">
    <property type="entry name" value="P-loop containing nucleotide triphosphate hydrolases"/>
    <property type="match status" value="1"/>
</dbReference>
<dbReference type="GO" id="GO:0004386">
    <property type="term" value="F:helicase activity"/>
    <property type="evidence" value="ECO:0007669"/>
    <property type="project" value="UniProtKB-KW"/>
</dbReference>
<evidence type="ECO:0000259" key="4">
    <source>
        <dbReference type="PROSITE" id="PS50966"/>
    </source>
</evidence>
<feature type="domain" description="Helicase C-terminal" evidence="6">
    <location>
        <begin position="981"/>
        <end position="1139"/>
    </location>
</feature>
<evidence type="ECO:0000256" key="3">
    <source>
        <dbReference type="SAM" id="MobiDB-lite"/>
    </source>
</evidence>
<reference evidence="7 8" key="1">
    <citation type="submission" date="2021-03" db="EMBL/GenBank/DDBJ databases">
        <title>Geobacter metallireducens gen. nov. sp. nov., a microorganism capable of coupling the complete oxidation of organic compounds to the reduction of iron and other metals.</title>
        <authorList>
            <person name="Li Y."/>
        </authorList>
    </citation>
    <scope>NUCLEOTIDE SEQUENCE [LARGE SCALE GENOMIC DNA]</scope>
    <source>
        <strain evidence="7 8">Jerry-YX</strain>
    </source>
</reference>
<keyword evidence="2" id="KW-0863">Zinc-finger</keyword>
<dbReference type="SUPFAM" id="SSF52540">
    <property type="entry name" value="P-loop containing nucleoside triphosphate hydrolases"/>
    <property type="match status" value="2"/>
</dbReference>
<dbReference type="InterPro" id="IPR000330">
    <property type="entry name" value="SNF2_N"/>
</dbReference>
<dbReference type="PANTHER" id="PTHR10799">
    <property type="entry name" value="SNF2/RAD54 HELICASE FAMILY"/>
    <property type="match status" value="1"/>
</dbReference>
<dbReference type="SMART" id="SM00487">
    <property type="entry name" value="DEXDc"/>
    <property type="match status" value="1"/>
</dbReference>
<protein>
    <submittedName>
        <fullName evidence="7">DEAD/DEAH box helicase</fullName>
    </submittedName>
</protein>
<keyword evidence="1" id="KW-0378">Hydrolase</keyword>
<keyword evidence="7" id="KW-0547">Nucleotide-binding</keyword>
<dbReference type="RefSeq" id="WP_207162506.1">
    <property type="nucleotide sequence ID" value="NZ_CP071382.1"/>
</dbReference>
<dbReference type="PROSITE" id="PS50966">
    <property type="entry name" value="ZF_SWIM"/>
    <property type="match status" value="1"/>
</dbReference>
<keyword evidence="2" id="KW-0862">Zinc</keyword>